<comment type="subcellular location">
    <subcellularLocation>
        <location evidence="1">Mitochondrion</location>
    </subcellularLocation>
</comment>
<keyword evidence="5" id="KW-0496">Mitochondrion</keyword>
<evidence type="ECO:0000256" key="2">
    <source>
        <dbReference type="ARBA" id="ARBA00022832"/>
    </source>
</evidence>
<evidence type="ECO:0000256" key="6">
    <source>
        <dbReference type="ARBA" id="ARBA00037410"/>
    </source>
</evidence>
<comment type="function">
    <text evidence="6">May play a role in fatty acid biosynthesis and insulin sensitivity.</text>
</comment>
<dbReference type="Gene3D" id="3.90.226.10">
    <property type="entry name" value="2-enoyl-CoA Hydratase, Chain A, domain 1"/>
    <property type="match status" value="1"/>
</dbReference>
<evidence type="ECO:0000256" key="4">
    <source>
        <dbReference type="ARBA" id="ARBA00023098"/>
    </source>
</evidence>
<dbReference type="Pfam" id="PF00378">
    <property type="entry name" value="ECH_1"/>
    <property type="match status" value="1"/>
</dbReference>
<evidence type="ECO:0000313" key="9">
    <source>
        <dbReference type="RefSeq" id="XP_037887825.1"/>
    </source>
</evidence>
<keyword evidence="2" id="KW-0276">Fatty acid metabolism</keyword>
<dbReference type="AlphaFoldDB" id="A0A9C6DQN4"/>
<dbReference type="Proteomes" id="UP000092443">
    <property type="component" value="Unplaced"/>
</dbReference>
<dbReference type="CDD" id="cd06558">
    <property type="entry name" value="crotonase-like"/>
    <property type="match status" value="1"/>
</dbReference>
<dbReference type="InterPro" id="IPR001753">
    <property type="entry name" value="Enoyl-CoA_hydra/iso"/>
</dbReference>
<proteinExistence type="predicted"/>
<dbReference type="GO" id="GO:0005739">
    <property type="term" value="C:mitochondrion"/>
    <property type="evidence" value="ECO:0007669"/>
    <property type="project" value="UniProtKB-SubCell"/>
</dbReference>
<gene>
    <name evidence="9" type="primary">LOC119636512</name>
</gene>
<dbReference type="GO" id="GO:0006631">
    <property type="term" value="P:fatty acid metabolic process"/>
    <property type="evidence" value="ECO:0007669"/>
    <property type="project" value="UniProtKB-KW"/>
</dbReference>
<dbReference type="RefSeq" id="XP_037887825.1">
    <property type="nucleotide sequence ID" value="XM_038031897.1"/>
</dbReference>
<keyword evidence="4" id="KW-0443">Lipid metabolism</keyword>
<accession>A0A9C6DQN4</accession>
<dbReference type="PANTHER" id="PTHR43602">
    <property type="match status" value="1"/>
</dbReference>
<protein>
    <recommendedName>
        <fullName evidence="7">Enoyl-CoA hydratase domain-containing protein 3, mitochondrial</fullName>
    </recommendedName>
</protein>
<dbReference type="InterPro" id="IPR029045">
    <property type="entry name" value="ClpP/crotonase-like_dom_sf"/>
</dbReference>
<sequence>MLCHFKNLLQHKLSFRQMSRAAFHLASNQFTKSEQYEQYTKLFECDGVREINLREPKKRNPLSLSMMEEIMQHLCAEWHNKNLRCIIISSTGPVWSAGHDLKEISPECGAEQQTLVFEKLAKLIENIRKAPVPVIAKVNGIVAAGGVQLVASCDMVVCTEKSHFITPSANIGVFASTPAVIMSRLMPHNKCLDMLLTGHPITAQDALKYGLVSRVVPEANLDKEMEKIIASINSKSRAVLALGKEFFYKQLELPLEQANRQAIKKMIENLNLTDSDEGIRSFMEKRKPNWSHM</sequence>
<organism evidence="8 9">
    <name type="scientific">Glossina fuscipes</name>
    <dbReference type="NCBI Taxonomy" id="7396"/>
    <lineage>
        <taxon>Eukaryota</taxon>
        <taxon>Metazoa</taxon>
        <taxon>Ecdysozoa</taxon>
        <taxon>Arthropoda</taxon>
        <taxon>Hexapoda</taxon>
        <taxon>Insecta</taxon>
        <taxon>Pterygota</taxon>
        <taxon>Neoptera</taxon>
        <taxon>Endopterygota</taxon>
        <taxon>Diptera</taxon>
        <taxon>Brachycera</taxon>
        <taxon>Muscomorpha</taxon>
        <taxon>Hippoboscoidea</taxon>
        <taxon>Glossinidae</taxon>
        <taxon>Glossina</taxon>
    </lineage>
</organism>
<keyword evidence="3" id="KW-0809">Transit peptide</keyword>
<evidence type="ECO:0000256" key="7">
    <source>
        <dbReference type="ARBA" id="ARBA00040545"/>
    </source>
</evidence>
<evidence type="ECO:0000256" key="3">
    <source>
        <dbReference type="ARBA" id="ARBA00022946"/>
    </source>
</evidence>
<reference evidence="9" key="1">
    <citation type="submission" date="2025-08" db="UniProtKB">
        <authorList>
            <consortium name="RefSeq"/>
        </authorList>
    </citation>
    <scope>IDENTIFICATION</scope>
    <source>
        <tissue evidence="9">Whole body pupa</tissue>
    </source>
</reference>
<keyword evidence="8" id="KW-1185">Reference proteome</keyword>
<dbReference type="Gene3D" id="1.10.12.10">
    <property type="entry name" value="Lyase 2-enoyl-coa Hydratase, Chain A, domain 2"/>
    <property type="match status" value="1"/>
</dbReference>
<dbReference type="InterPro" id="IPR014748">
    <property type="entry name" value="Enoyl-CoA_hydra_C"/>
</dbReference>
<dbReference type="GeneID" id="119636512"/>
<dbReference type="PANTHER" id="PTHR43602:SF1">
    <property type="entry name" value="ENOYL-COA HYDRATASE DOMAIN-CONTAINING PROTEIN 3, MITOCHONDRIAL"/>
    <property type="match status" value="1"/>
</dbReference>
<dbReference type="SUPFAM" id="SSF52096">
    <property type="entry name" value="ClpP/crotonase"/>
    <property type="match status" value="1"/>
</dbReference>
<dbReference type="KEGG" id="gfs:119636512"/>
<dbReference type="InterPro" id="IPR052377">
    <property type="entry name" value="Mitochondrial_ECH-domain"/>
</dbReference>
<evidence type="ECO:0000313" key="8">
    <source>
        <dbReference type="Proteomes" id="UP000092443"/>
    </source>
</evidence>
<evidence type="ECO:0000256" key="1">
    <source>
        <dbReference type="ARBA" id="ARBA00004173"/>
    </source>
</evidence>
<dbReference type="GO" id="GO:0016836">
    <property type="term" value="F:hydro-lyase activity"/>
    <property type="evidence" value="ECO:0007669"/>
    <property type="project" value="TreeGrafter"/>
</dbReference>
<name>A0A9C6DQN4_9MUSC</name>
<evidence type="ECO:0000256" key="5">
    <source>
        <dbReference type="ARBA" id="ARBA00023128"/>
    </source>
</evidence>